<dbReference type="Pfam" id="PF11559">
    <property type="entry name" value="ADIP"/>
    <property type="match status" value="1"/>
</dbReference>
<sequence length="305" mass="34409">MLGQRIDDMSRTEDLTTKIRTLSYDHERLMSMYKTETEKSANAEREMNLHKSRLATVTRTLQSTENAHKQTTAELQRTRTSLQALRTAHQTEIKKIEKEKERMVEKWSKLSDTQLKLGSVGSGMRCANLEVVEASDVQLRGKGEGFLEVALEQAEQARKELFDQNRKLRGLILTTANEMQSVLHSTRSHITSENQEEPPPLTLPALFPISPTDAAADKLTSLFASIREAITRLSKTNASQNASLETPKEESKSKSVAELERLQAVIDTLRNELEQAQKQSSAYASQTQALFDRYAENERTARVTS</sequence>
<reference evidence="5 6" key="1">
    <citation type="submission" date="2016-03" db="EMBL/GenBank/DDBJ databases">
        <title>Whole genome sequencing of Grifola frondosa 9006-11.</title>
        <authorList>
            <person name="Min B."/>
            <person name="Park H."/>
            <person name="Kim J.-G."/>
            <person name="Cho H."/>
            <person name="Oh Y.-L."/>
            <person name="Kong W.-S."/>
            <person name="Choi I.-G."/>
        </authorList>
    </citation>
    <scope>NUCLEOTIDE SEQUENCE [LARGE SCALE GENOMIC DNA]</scope>
    <source>
        <strain evidence="5 6">9006-11</strain>
    </source>
</reference>
<evidence type="ECO:0000256" key="2">
    <source>
        <dbReference type="ARBA" id="ARBA00023054"/>
    </source>
</evidence>
<accession>A0A1C7M9D6</accession>
<proteinExistence type="inferred from homology"/>
<evidence type="ECO:0000256" key="4">
    <source>
        <dbReference type="SAM" id="MobiDB-lite"/>
    </source>
</evidence>
<evidence type="ECO:0000313" key="5">
    <source>
        <dbReference type="EMBL" id="OBZ73535.1"/>
    </source>
</evidence>
<comment type="caution">
    <text evidence="5">The sequence shown here is derived from an EMBL/GenBank/DDBJ whole genome shotgun (WGS) entry which is preliminary data.</text>
</comment>
<dbReference type="OrthoDB" id="312015at2759"/>
<evidence type="ECO:0000313" key="6">
    <source>
        <dbReference type="Proteomes" id="UP000092993"/>
    </source>
</evidence>
<feature type="compositionally biased region" description="Polar residues" evidence="4">
    <location>
        <begin position="235"/>
        <end position="244"/>
    </location>
</feature>
<comment type="similarity">
    <text evidence="1">Belongs to the ADIP family.</text>
</comment>
<dbReference type="AlphaFoldDB" id="A0A1C7M9D6"/>
<dbReference type="InterPro" id="IPR021622">
    <property type="entry name" value="Afadin/alpha-actinin-bd"/>
</dbReference>
<name>A0A1C7M9D6_GRIFR</name>
<evidence type="ECO:0000256" key="1">
    <source>
        <dbReference type="ARBA" id="ARBA00009291"/>
    </source>
</evidence>
<feature type="compositionally biased region" description="Basic and acidic residues" evidence="4">
    <location>
        <begin position="246"/>
        <end position="256"/>
    </location>
</feature>
<feature type="coiled-coil region" evidence="3">
    <location>
        <begin position="79"/>
        <end position="106"/>
    </location>
</feature>
<protein>
    <submittedName>
        <fullName evidence="5">Uncharacterized protein</fullName>
    </submittedName>
</protein>
<dbReference type="EMBL" id="LUGG01000006">
    <property type="protein sequence ID" value="OBZ73535.1"/>
    <property type="molecule type" value="Genomic_DNA"/>
</dbReference>
<dbReference type="Proteomes" id="UP000092993">
    <property type="component" value="Unassembled WGS sequence"/>
</dbReference>
<keyword evidence="2 3" id="KW-0175">Coiled coil</keyword>
<evidence type="ECO:0000256" key="3">
    <source>
        <dbReference type="SAM" id="Coils"/>
    </source>
</evidence>
<gene>
    <name evidence="5" type="ORF">A0H81_06407</name>
</gene>
<keyword evidence="6" id="KW-1185">Reference proteome</keyword>
<dbReference type="STRING" id="5627.A0A1C7M9D6"/>
<feature type="region of interest" description="Disordered" evidence="4">
    <location>
        <begin position="235"/>
        <end position="256"/>
    </location>
</feature>
<organism evidence="5 6">
    <name type="scientific">Grifola frondosa</name>
    <name type="common">Maitake</name>
    <name type="synonym">Polyporus frondosus</name>
    <dbReference type="NCBI Taxonomy" id="5627"/>
    <lineage>
        <taxon>Eukaryota</taxon>
        <taxon>Fungi</taxon>
        <taxon>Dikarya</taxon>
        <taxon>Basidiomycota</taxon>
        <taxon>Agaricomycotina</taxon>
        <taxon>Agaricomycetes</taxon>
        <taxon>Polyporales</taxon>
        <taxon>Grifolaceae</taxon>
        <taxon>Grifola</taxon>
    </lineage>
</organism>